<dbReference type="Proteomes" id="UP001184614">
    <property type="component" value="Unassembled WGS sequence"/>
</dbReference>
<evidence type="ECO:0000313" key="1">
    <source>
        <dbReference type="EMBL" id="MDR6434615.1"/>
    </source>
</evidence>
<name>A0ABU1MFR3_9HYPH</name>
<accession>A0ABU1MFR3</accession>
<dbReference type="EMBL" id="JAVDQT010000013">
    <property type="protein sequence ID" value="MDR6434615.1"/>
    <property type="molecule type" value="Genomic_DNA"/>
</dbReference>
<protein>
    <submittedName>
        <fullName evidence="1">Uncharacterized protein</fullName>
    </submittedName>
</protein>
<proteinExistence type="predicted"/>
<comment type="caution">
    <text evidence="1">The sequence shown here is derived from an EMBL/GenBank/DDBJ whole genome shotgun (WGS) entry which is preliminary data.</text>
</comment>
<sequence length="146" mass="16636">MSIQEKLLTSTDKQLANPLRHFLCAEIMELETKNELEINEIDCLKEMLDEVVVINSAVLSGEMVSSEADLSIKKIVADRLSQPFNAARDAGLTNTPINFKTHDNGNLFAEKHKQKEFALSLWMMLRYSANLPRSDEEKKQWDAVRV</sequence>
<keyword evidence="2" id="KW-1185">Reference proteome</keyword>
<evidence type="ECO:0000313" key="2">
    <source>
        <dbReference type="Proteomes" id="UP001184614"/>
    </source>
</evidence>
<dbReference type="RefSeq" id="WP_310016087.1">
    <property type="nucleotide sequence ID" value="NZ_JAVDQT010000013.1"/>
</dbReference>
<organism evidence="1 2">
    <name type="scientific">Brucella pseudogrignonensis</name>
    <dbReference type="NCBI Taxonomy" id="419475"/>
    <lineage>
        <taxon>Bacteria</taxon>
        <taxon>Pseudomonadati</taxon>
        <taxon>Pseudomonadota</taxon>
        <taxon>Alphaproteobacteria</taxon>
        <taxon>Hyphomicrobiales</taxon>
        <taxon>Brucellaceae</taxon>
        <taxon>Brucella/Ochrobactrum group</taxon>
        <taxon>Brucella</taxon>
    </lineage>
</organism>
<gene>
    <name evidence="1" type="ORF">J2782_004368</name>
</gene>
<reference evidence="1 2" key="1">
    <citation type="submission" date="2023-07" db="EMBL/GenBank/DDBJ databases">
        <title>Sorghum-associated microbial communities from plants grown in Nebraska, USA.</title>
        <authorList>
            <person name="Schachtman D."/>
        </authorList>
    </citation>
    <scope>NUCLEOTIDE SEQUENCE [LARGE SCALE GENOMIC DNA]</scope>
    <source>
        <strain evidence="1 2">DS1730</strain>
    </source>
</reference>